<gene>
    <name evidence="1" type="ORF">FKW44_013421</name>
</gene>
<sequence length="60" mass="6692">MPSDYKPESTDIRSDRSGKTLCLKILKKDAVPSNFPIFLTTIQKASSKAFLHLNLLLTTP</sequence>
<dbReference type="EMBL" id="CP045897">
    <property type="protein sequence ID" value="QQP51925.1"/>
    <property type="molecule type" value="Genomic_DNA"/>
</dbReference>
<evidence type="ECO:0000313" key="1">
    <source>
        <dbReference type="EMBL" id="QQP51925.1"/>
    </source>
</evidence>
<protein>
    <submittedName>
        <fullName evidence="1">Uncharacterized protein</fullName>
    </submittedName>
</protein>
<evidence type="ECO:0000313" key="2">
    <source>
        <dbReference type="Proteomes" id="UP000595437"/>
    </source>
</evidence>
<accession>A0A7T8KB85</accession>
<name>A0A7T8KB85_CALRO</name>
<dbReference type="Proteomes" id="UP000595437">
    <property type="component" value="Chromosome 8"/>
</dbReference>
<organism evidence="1 2">
    <name type="scientific">Caligus rogercresseyi</name>
    <name type="common">Sea louse</name>
    <dbReference type="NCBI Taxonomy" id="217165"/>
    <lineage>
        <taxon>Eukaryota</taxon>
        <taxon>Metazoa</taxon>
        <taxon>Ecdysozoa</taxon>
        <taxon>Arthropoda</taxon>
        <taxon>Crustacea</taxon>
        <taxon>Multicrustacea</taxon>
        <taxon>Hexanauplia</taxon>
        <taxon>Copepoda</taxon>
        <taxon>Siphonostomatoida</taxon>
        <taxon>Caligidae</taxon>
        <taxon>Caligus</taxon>
    </lineage>
</organism>
<dbReference type="AlphaFoldDB" id="A0A7T8KB85"/>
<reference evidence="2" key="1">
    <citation type="submission" date="2021-01" db="EMBL/GenBank/DDBJ databases">
        <title>Caligus Genome Assembly.</title>
        <authorList>
            <person name="Gallardo-Escarate C."/>
        </authorList>
    </citation>
    <scope>NUCLEOTIDE SEQUENCE [LARGE SCALE GENOMIC DNA]</scope>
</reference>
<proteinExistence type="predicted"/>
<keyword evidence="2" id="KW-1185">Reference proteome</keyword>